<gene>
    <name evidence="9" type="ORF">MSBRW_3068</name>
</gene>
<evidence type="ECO:0000313" key="10">
    <source>
        <dbReference type="Proteomes" id="UP000033038"/>
    </source>
</evidence>
<keyword evidence="2 6" id="KW-0812">Transmembrane</keyword>
<dbReference type="GO" id="GO:0022857">
    <property type="term" value="F:transmembrane transporter activity"/>
    <property type="evidence" value="ECO:0007669"/>
    <property type="project" value="InterPro"/>
</dbReference>
<protein>
    <recommendedName>
        <fullName evidence="11">Threonine/serine exporter-like N-terminal domain-containing protein</fullName>
    </recommendedName>
</protein>
<feature type="transmembrane region" description="Helical" evidence="6">
    <location>
        <begin position="428"/>
        <end position="450"/>
    </location>
</feature>
<comment type="subcellular location">
    <subcellularLocation>
        <location evidence="1">Membrane</location>
        <topology evidence="1">Multi-pass membrane protein</topology>
    </subcellularLocation>
</comment>
<evidence type="ECO:0008006" key="11">
    <source>
        <dbReference type="Google" id="ProtNLM"/>
    </source>
</evidence>
<comment type="similarity">
    <text evidence="5">Belongs to the ThrE exporter (TC 2.A.79) family.</text>
</comment>
<dbReference type="EMBL" id="CP009526">
    <property type="protein sequence ID" value="AKB52321.1"/>
    <property type="molecule type" value="Genomic_DNA"/>
</dbReference>
<feature type="transmembrane region" description="Helical" evidence="6">
    <location>
        <begin position="367"/>
        <end position="384"/>
    </location>
</feature>
<evidence type="ECO:0000256" key="6">
    <source>
        <dbReference type="SAM" id="Phobius"/>
    </source>
</evidence>
<feature type="transmembrane region" description="Helical" evidence="6">
    <location>
        <begin position="192"/>
        <end position="212"/>
    </location>
</feature>
<sequence>MPLRHSVFPGSQSASSPKLGRDSFIVLKIGKRISVNEKVAISPGIEMKIQDDTIHHFDDSFRFIIAMARAYLRYGGYSFETDVSLTRIIKALGLNGEINATPNSIEIAVWLNDESRQTIYMAITRDTDYNLAKLAQVGNLSDQVVGKEVLPVQGLERLKEIDRAPVVYGNLMNPLAFVLCGAGFAVVIEMSWLNVFLGGVFGLISFGVTLFASHNSRMEIIMEILAAATVVVLASGLAVLYPGIIPLGVAVCAVVWFIPGFGLTIAPREIIYGNTLSGIIHLTNALVVALKLLLGALIGLSVARSLFPAPIPESLPGVAPVWAWVFIPVLVIGLAFLFRVMPQNLGLVLAGGWLVWGGVQMGNVFGYWQGTFLGAVILTVYAKLASARFRIPSATILLPVIMILVPGYAFLQALYIANEQGPIVGLSAGLRVFIIIGAIIAGIFVGDAIGSSNVVKKSMR</sequence>
<dbReference type="PANTHER" id="PTHR31082:SF4">
    <property type="entry name" value="PHEROMONE-REGULATED MEMBRANE PROTEIN 10"/>
    <property type="match status" value="1"/>
</dbReference>
<dbReference type="Pfam" id="PF06738">
    <property type="entry name" value="ThrE"/>
    <property type="match status" value="1"/>
</dbReference>
<feature type="transmembrane region" description="Helical" evidence="6">
    <location>
        <begin position="247"/>
        <end position="266"/>
    </location>
</feature>
<evidence type="ECO:0000256" key="1">
    <source>
        <dbReference type="ARBA" id="ARBA00004141"/>
    </source>
</evidence>
<keyword evidence="4 6" id="KW-0472">Membrane</keyword>
<dbReference type="PATRIC" id="fig|1434109.4.peg.3996"/>
<dbReference type="InterPro" id="IPR024528">
    <property type="entry name" value="ThrE_2"/>
</dbReference>
<feature type="transmembrane region" description="Helical" evidence="6">
    <location>
        <begin position="345"/>
        <end position="361"/>
    </location>
</feature>
<proteinExistence type="inferred from homology"/>
<reference evidence="9 10" key="1">
    <citation type="submission" date="2014-07" db="EMBL/GenBank/DDBJ databases">
        <title>Methanogenic archaea and the global carbon cycle.</title>
        <authorList>
            <person name="Henriksen J.R."/>
            <person name="Luke J."/>
            <person name="Reinhart S."/>
            <person name="Benedict M.N."/>
            <person name="Youngblut N.D."/>
            <person name="Metcalf M.E."/>
            <person name="Whitaker R.J."/>
            <person name="Metcalf W.W."/>
        </authorList>
    </citation>
    <scope>NUCLEOTIDE SEQUENCE [LARGE SCALE GENOMIC DNA]</scope>
    <source>
        <strain evidence="9 10">Wiesmoor</strain>
    </source>
</reference>
<organism evidence="9 10">
    <name type="scientific">Methanosarcina barkeri str. Wiesmoor</name>
    <dbReference type="NCBI Taxonomy" id="1434109"/>
    <lineage>
        <taxon>Archaea</taxon>
        <taxon>Methanobacteriati</taxon>
        <taxon>Methanobacteriota</taxon>
        <taxon>Stenosarchaea group</taxon>
        <taxon>Methanomicrobia</taxon>
        <taxon>Methanosarcinales</taxon>
        <taxon>Methanosarcinaceae</taxon>
        <taxon>Methanosarcina</taxon>
    </lineage>
</organism>
<evidence type="ECO:0000256" key="5">
    <source>
        <dbReference type="ARBA" id="ARBA00034125"/>
    </source>
</evidence>
<keyword evidence="3 6" id="KW-1133">Transmembrane helix</keyword>
<dbReference type="InterPro" id="IPR051361">
    <property type="entry name" value="ThrE/Ser_Exporter"/>
</dbReference>
<feature type="transmembrane region" description="Helical" evidence="6">
    <location>
        <begin position="321"/>
        <end position="338"/>
    </location>
</feature>
<feature type="transmembrane region" description="Helical" evidence="6">
    <location>
        <begin position="396"/>
        <end position="416"/>
    </location>
</feature>
<evidence type="ECO:0000256" key="4">
    <source>
        <dbReference type="ARBA" id="ARBA00023136"/>
    </source>
</evidence>
<accession>A0A0E3LM33</accession>
<evidence type="ECO:0000256" key="3">
    <source>
        <dbReference type="ARBA" id="ARBA00022989"/>
    </source>
</evidence>
<dbReference type="InterPro" id="IPR010619">
    <property type="entry name" value="ThrE-like_N"/>
</dbReference>
<feature type="domain" description="Threonine/Serine exporter ThrE" evidence="8">
    <location>
        <begin position="325"/>
        <end position="447"/>
    </location>
</feature>
<dbReference type="KEGG" id="mbw:MSBRW_3068"/>
<dbReference type="HOGENOM" id="CLU_593991_0_0_2"/>
<evidence type="ECO:0000259" key="8">
    <source>
        <dbReference type="Pfam" id="PF12821"/>
    </source>
</evidence>
<dbReference type="GO" id="GO:0016020">
    <property type="term" value="C:membrane"/>
    <property type="evidence" value="ECO:0007669"/>
    <property type="project" value="UniProtKB-SubCell"/>
</dbReference>
<evidence type="ECO:0000313" key="9">
    <source>
        <dbReference type="EMBL" id="AKB52321.1"/>
    </source>
</evidence>
<dbReference type="Pfam" id="PF12821">
    <property type="entry name" value="ThrE_2"/>
    <property type="match status" value="1"/>
</dbReference>
<name>A0A0E3LM33_METBA</name>
<dbReference type="PANTHER" id="PTHR31082">
    <property type="entry name" value="PHEROMONE-REGULATED MEMBRANE PROTEIN 10"/>
    <property type="match status" value="1"/>
</dbReference>
<feature type="transmembrane region" description="Helical" evidence="6">
    <location>
        <begin position="278"/>
        <end position="301"/>
    </location>
</feature>
<evidence type="ECO:0000259" key="7">
    <source>
        <dbReference type="Pfam" id="PF06738"/>
    </source>
</evidence>
<feature type="transmembrane region" description="Helical" evidence="6">
    <location>
        <begin position="224"/>
        <end position="241"/>
    </location>
</feature>
<feature type="transmembrane region" description="Helical" evidence="6">
    <location>
        <begin position="166"/>
        <end position="186"/>
    </location>
</feature>
<dbReference type="Proteomes" id="UP000033038">
    <property type="component" value="Chromosome"/>
</dbReference>
<feature type="domain" description="Threonine/serine exporter-like N-terminal" evidence="7">
    <location>
        <begin position="62"/>
        <end position="302"/>
    </location>
</feature>
<evidence type="ECO:0000256" key="2">
    <source>
        <dbReference type="ARBA" id="ARBA00022692"/>
    </source>
</evidence>
<dbReference type="AlphaFoldDB" id="A0A0E3LM33"/>